<protein>
    <recommendedName>
        <fullName evidence="4">Ankyrin repeat protein</fullName>
    </recommendedName>
</protein>
<dbReference type="InterPro" id="IPR036770">
    <property type="entry name" value="Ankyrin_rpt-contain_sf"/>
</dbReference>
<sequence>MADIVGIVDFAYGVVKDLTAIAMAVKDAPKSLAEVIDQTDKLRLQATRLQAIQQGLPKGNQEQLSMQIRTDSLDEAMKQLGDLTLKIRPGGGAGEKMKVTEKFKWWWKQSDVDGLALRLREETDRLWKIVTTEQLAAQFSQASGNSEQLSQIASISEQLPRLLEALSLRATPGTTDADGPIFDHDGVFSPYKAEAMAWYGQFRCKPGQDLSMPYYRDRYALSSAAYVGDWPSVFKLLDHAEHAYMQKWINCTSISAATEVSSITSGFTPLHQAAWHGKKQAVEVLLGRGAWRLARTARDTRSAAEGSTPLEVAHSHGWDHIYNSLSPQLRRPVRHAVLNILQWRLDGLIKETFEEESEAHLECFLLPQLEIMTEHERSRLWFPLNPELRDTRKGLAVHILLEHNEVTTIMRWGRSKKKVFRITTEGVQEIEQAVILR</sequence>
<comment type="caution">
    <text evidence="2">The sequence shown here is derived from an EMBL/GenBank/DDBJ whole genome shotgun (WGS) entry which is preliminary data.</text>
</comment>
<keyword evidence="3" id="KW-1185">Reference proteome</keyword>
<evidence type="ECO:0008006" key="4">
    <source>
        <dbReference type="Google" id="ProtNLM"/>
    </source>
</evidence>
<feature type="repeat" description="ANK" evidence="1">
    <location>
        <begin position="265"/>
        <end position="290"/>
    </location>
</feature>
<dbReference type="Pfam" id="PF00023">
    <property type="entry name" value="Ank"/>
    <property type="match status" value="1"/>
</dbReference>
<dbReference type="InterPro" id="IPR002110">
    <property type="entry name" value="Ankyrin_rpt"/>
</dbReference>
<evidence type="ECO:0000313" key="2">
    <source>
        <dbReference type="EMBL" id="KAJ2902883.1"/>
    </source>
</evidence>
<reference evidence="2" key="1">
    <citation type="submission" date="2022-07" db="EMBL/GenBank/DDBJ databases">
        <title>Draft genome sequence of Zalerion maritima ATCC 34329, a (micro)plastics degrading marine fungus.</title>
        <authorList>
            <person name="Paco A."/>
            <person name="Goncalves M.F.M."/>
            <person name="Rocha-Santos T.A.P."/>
            <person name="Alves A."/>
        </authorList>
    </citation>
    <scope>NUCLEOTIDE SEQUENCE</scope>
    <source>
        <strain evidence="2">ATCC 34329</strain>
    </source>
</reference>
<dbReference type="EMBL" id="JAKWBI020000097">
    <property type="protein sequence ID" value="KAJ2902883.1"/>
    <property type="molecule type" value="Genomic_DNA"/>
</dbReference>
<proteinExistence type="predicted"/>
<accession>A0AAD5RTD1</accession>
<dbReference type="PROSITE" id="PS50297">
    <property type="entry name" value="ANK_REP_REGION"/>
    <property type="match status" value="1"/>
</dbReference>
<keyword evidence="1" id="KW-0040">ANK repeat</keyword>
<organism evidence="2 3">
    <name type="scientific">Zalerion maritima</name>
    <dbReference type="NCBI Taxonomy" id="339359"/>
    <lineage>
        <taxon>Eukaryota</taxon>
        <taxon>Fungi</taxon>
        <taxon>Dikarya</taxon>
        <taxon>Ascomycota</taxon>
        <taxon>Pezizomycotina</taxon>
        <taxon>Sordariomycetes</taxon>
        <taxon>Lulworthiomycetidae</taxon>
        <taxon>Lulworthiales</taxon>
        <taxon>Lulworthiaceae</taxon>
        <taxon>Zalerion</taxon>
    </lineage>
</organism>
<dbReference type="PROSITE" id="PS50088">
    <property type="entry name" value="ANK_REPEAT"/>
    <property type="match status" value="1"/>
</dbReference>
<evidence type="ECO:0000256" key="1">
    <source>
        <dbReference type="PROSITE-ProRule" id="PRU00023"/>
    </source>
</evidence>
<name>A0AAD5RTD1_9PEZI</name>
<dbReference type="AlphaFoldDB" id="A0AAD5RTD1"/>
<dbReference type="SUPFAM" id="SSF48403">
    <property type="entry name" value="Ankyrin repeat"/>
    <property type="match status" value="1"/>
</dbReference>
<dbReference type="Proteomes" id="UP001201980">
    <property type="component" value="Unassembled WGS sequence"/>
</dbReference>
<dbReference type="Gene3D" id="1.25.40.20">
    <property type="entry name" value="Ankyrin repeat-containing domain"/>
    <property type="match status" value="1"/>
</dbReference>
<evidence type="ECO:0000313" key="3">
    <source>
        <dbReference type="Proteomes" id="UP001201980"/>
    </source>
</evidence>
<gene>
    <name evidence="2" type="ORF">MKZ38_010694</name>
</gene>